<dbReference type="GO" id="GO:0031267">
    <property type="term" value="F:small GTPase binding"/>
    <property type="evidence" value="ECO:0007669"/>
    <property type="project" value="TreeGrafter"/>
</dbReference>
<dbReference type="AlphaFoldDB" id="A0A812JAS6"/>
<dbReference type="PANTHER" id="PTHR24113:SF12">
    <property type="entry name" value="RAN GTPASE-ACTIVATING PROTEIN 1"/>
    <property type="match status" value="1"/>
</dbReference>
<dbReference type="Gene3D" id="3.80.10.10">
    <property type="entry name" value="Ribonuclease Inhibitor"/>
    <property type="match status" value="2"/>
</dbReference>
<evidence type="ECO:0000313" key="6">
    <source>
        <dbReference type="Proteomes" id="UP000604046"/>
    </source>
</evidence>
<comment type="caution">
    <text evidence="5">The sequence shown here is derived from an EMBL/GenBank/DDBJ whole genome shotgun (WGS) entry which is preliminary data.</text>
</comment>
<evidence type="ECO:0000313" key="5">
    <source>
        <dbReference type="EMBL" id="CAE7199859.1"/>
    </source>
</evidence>
<dbReference type="InterPro" id="IPR032675">
    <property type="entry name" value="LRR_dom_sf"/>
</dbReference>
<keyword evidence="6" id="KW-1185">Reference proteome</keyword>
<dbReference type="SMART" id="SM00368">
    <property type="entry name" value="LRR_RI"/>
    <property type="match status" value="10"/>
</dbReference>
<dbReference type="GO" id="GO:0005096">
    <property type="term" value="F:GTPase activator activity"/>
    <property type="evidence" value="ECO:0007669"/>
    <property type="project" value="UniProtKB-KW"/>
</dbReference>
<keyword evidence="3" id="KW-0677">Repeat</keyword>
<dbReference type="InterPro" id="IPR027038">
    <property type="entry name" value="RanGap"/>
</dbReference>
<dbReference type="GO" id="GO:0005634">
    <property type="term" value="C:nucleus"/>
    <property type="evidence" value="ECO:0007669"/>
    <property type="project" value="TreeGrafter"/>
</dbReference>
<dbReference type="InterPro" id="IPR001611">
    <property type="entry name" value="Leu-rich_rpt"/>
</dbReference>
<feature type="region of interest" description="Disordered" evidence="4">
    <location>
        <begin position="419"/>
        <end position="440"/>
    </location>
</feature>
<dbReference type="EMBL" id="CAJNDS010000381">
    <property type="protein sequence ID" value="CAE7199859.1"/>
    <property type="molecule type" value="Genomic_DNA"/>
</dbReference>
<keyword evidence="1" id="KW-0343">GTPase activation</keyword>
<sequence length="613" mass="65204">MNSTIQQLELQGNAIYTEGISRLAAALPKNRTLQHLDLGHNQLGIHGAELLSPGLPGSSLTSLNLSGNRICGAGAQHILLSTKDAGAMAYLDLAMNEIGSQGIELMCPALAENGTVTSLNLGGNRIDAEGAERLCSAISENAALRILILGKNEIGEQGAASVADMLKRNGRLTCLDLTGNSIGDVGTKHIATAIETHRSFKSLALAHNAISDQGAGFLASAAHVVPLCSLALAGNAIGDDGGTQLLQAAGQNPELVAIDLLYNNLSPEMADSIEKLMSDRPWAPWATQTVTKTTARCAVAVKMHTFSCFATDATLGTRMQHVQHEETESRCENERGIRNPSPQVPALDAEASVAPASQIFHEASRAIMYHKKLLRVIDLVVDCVHAQAYLAILPDRLCFRALCFETVLRLERKLLEPQEESVSEEAGARSQANQNETLPRIEGDAYSLADEPERGDVSGVVQSCLEGSLSLKQAVKDEAIDPEEIKAIMARLGRCASGGSSLMKHLFIDQDAPFTFHGQMPGEDKDKKFALRPWAEADAACTPAAERAAGASSPDDTAHLLTEAGHCLETIGRAMVMTPVRQGGLSSAVWMTAPVLAALRPQAEARLRNASFL</sequence>
<dbReference type="GO" id="GO:0005829">
    <property type="term" value="C:cytosol"/>
    <property type="evidence" value="ECO:0007669"/>
    <property type="project" value="TreeGrafter"/>
</dbReference>
<dbReference type="PANTHER" id="PTHR24113">
    <property type="entry name" value="RAN GTPASE-ACTIVATING PROTEIN 1"/>
    <property type="match status" value="1"/>
</dbReference>
<reference evidence="5" key="1">
    <citation type="submission" date="2021-02" db="EMBL/GenBank/DDBJ databases">
        <authorList>
            <person name="Dougan E. K."/>
            <person name="Rhodes N."/>
            <person name="Thang M."/>
            <person name="Chan C."/>
        </authorList>
    </citation>
    <scope>NUCLEOTIDE SEQUENCE</scope>
</reference>
<dbReference type="GO" id="GO:0048471">
    <property type="term" value="C:perinuclear region of cytoplasm"/>
    <property type="evidence" value="ECO:0007669"/>
    <property type="project" value="TreeGrafter"/>
</dbReference>
<name>A0A812JAS6_9DINO</name>
<dbReference type="OrthoDB" id="433359at2759"/>
<dbReference type="SUPFAM" id="SSF52047">
    <property type="entry name" value="RNI-like"/>
    <property type="match status" value="1"/>
</dbReference>
<dbReference type="GO" id="GO:0006913">
    <property type="term" value="P:nucleocytoplasmic transport"/>
    <property type="evidence" value="ECO:0007669"/>
    <property type="project" value="TreeGrafter"/>
</dbReference>
<organism evidence="5 6">
    <name type="scientific">Symbiodinium natans</name>
    <dbReference type="NCBI Taxonomy" id="878477"/>
    <lineage>
        <taxon>Eukaryota</taxon>
        <taxon>Sar</taxon>
        <taxon>Alveolata</taxon>
        <taxon>Dinophyceae</taxon>
        <taxon>Suessiales</taxon>
        <taxon>Symbiodiniaceae</taxon>
        <taxon>Symbiodinium</taxon>
    </lineage>
</organism>
<evidence type="ECO:0000256" key="1">
    <source>
        <dbReference type="ARBA" id="ARBA00022468"/>
    </source>
</evidence>
<dbReference type="Pfam" id="PF13516">
    <property type="entry name" value="LRR_6"/>
    <property type="match status" value="7"/>
</dbReference>
<evidence type="ECO:0000256" key="3">
    <source>
        <dbReference type="ARBA" id="ARBA00022737"/>
    </source>
</evidence>
<gene>
    <name evidence="5" type="primary">Nlrc3</name>
    <name evidence="5" type="ORF">SNAT2548_LOCUS5889</name>
</gene>
<protein>
    <submittedName>
        <fullName evidence="5">Nlrc3 protein</fullName>
    </submittedName>
</protein>
<keyword evidence="2" id="KW-0433">Leucine-rich repeat</keyword>
<accession>A0A812JAS6</accession>
<proteinExistence type="predicted"/>
<evidence type="ECO:0000256" key="2">
    <source>
        <dbReference type="ARBA" id="ARBA00022614"/>
    </source>
</evidence>
<evidence type="ECO:0000256" key="4">
    <source>
        <dbReference type="SAM" id="MobiDB-lite"/>
    </source>
</evidence>
<dbReference type="Proteomes" id="UP000604046">
    <property type="component" value="Unassembled WGS sequence"/>
</dbReference>